<dbReference type="GO" id="GO:0004540">
    <property type="term" value="F:RNA nuclease activity"/>
    <property type="evidence" value="ECO:0007669"/>
    <property type="project" value="InterPro"/>
</dbReference>
<dbReference type="Pfam" id="PF01936">
    <property type="entry name" value="NYN"/>
    <property type="match status" value="1"/>
</dbReference>
<reference evidence="2" key="1">
    <citation type="journal article" date="2015" name="Nature">
        <title>Complex archaea that bridge the gap between prokaryotes and eukaryotes.</title>
        <authorList>
            <person name="Spang A."/>
            <person name="Saw J.H."/>
            <person name="Jorgensen S.L."/>
            <person name="Zaremba-Niedzwiedzka K."/>
            <person name="Martijn J."/>
            <person name="Lind A.E."/>
            <person name="van Eijk R."/>
            <person name="Schleper C."/>
            <person name="Guy L."/>
            <person name="Ettema T.J."/>
        </authorList>
    </citation>
    <scope>NUCLEOTIDE SEQUENCE</scope>
</reference>
<protein>
    <recommendedName>
        <fullName evidence="1">NYN domain-containing protein</fullName>
    </recommendedName>
</protein>
<sequence>MEKDRLIIFIDHANIYKNIKLIGVLIDYIRFRDVLSEGYHLVGTLIFVGLLEKITKEKGKFYEFLELNGFHIVYNPVKRIYTGGYKQKGTDLAIFKNATELANIDSYDKGILVSGDGDFVGLVNTLKESNKWIEIWSFKKSLAKELKDAVGARNVHYIDDILDEIEFKSSN</sequence>
<comment type="caution">
    <text evidence="2">The sequence shown here is derived from an EMBL/GenBank/DDBJ whole genome shotgun (WGS) entry which is preliminary data.</text>
</comment>
<dbReference type="Gene3D" id="3.40.50.1010">
    <property type="entry name" value="5'-nuclease"/>
    <property type="match status" value="1"/>
</dbReference>
<dbReference type="PANTHER" id="PTHR35458:SF8">
    <property type="entry name" value="SLR0650 PROTEIN"/>
    <property type="match status" value="1"/>
</dbReference>
<dbReference type="InterPro" id="IPR021139">
    <property type="entry name" value="NYN"/>
</dbReference>
<dbReference type="AlphaFoldDB" id="A0A0F9IBA4"/>
<gene>
    <name evidence="2" type="ORF">LCGC14_1962440</name>
</gene>
<proteinExistence type="predicted"/>
<evidence type="ECO:0000259" key="1">
    <source>
        <dbReference type="Pfam" id="PF01936"/>
    </source>
</evidence>
<accession>A0A0F9IBA4</accession>
<evidence type="ECO:0000313" key="2">
    <source>
        <dbReference type="EMBL" id="KKL84667.1"/>
    </source>
</evidence>
<dbReference type="PANTHER" id="PTHR35458">
    <property type="entry name" value="SLR0755 PROTEIN"/>
    <property type="match status" value="1"/>
</dbReference>
<organism evidence="2">
    <name type="scientific">marine sediment metagenome</name>
    <dbReference type="NCBI Taxonomy" id="412755"/>
    <lineage>
        <taxon>unclassified sequences</taxon>
        <taxon>metagenomes</taxon>
        <taxon>ecological metagenomes</taxon>
    </lineage>
</organism>
<feature type="domain" description="NYN" evidence="1">
    <location>
        <begin position="5"/>
        <end position="150"/>
    </location>
</feature>
<dbReference type="EMBL" id="LAZR01021638">
    <property type="protein sequence ID" value="KKL84667.1"/>
    <property type="molecule type" value="Genomic_DNA"/>
</dbReference>
<dbReference type="InterPro" id="IPR047140">
    <property type="entry name" value="LabA"/>
</dbReference>
<name>A0A0F9IBA4_9ZZZZ</name>